<gene>
    <name evidence="6" type="ORF">DVS81_11905</name>
</gene>
<dbReference type="SUPFAM" id="SSF46626">
    <property type="entry name" value="Cytochrome c"/>
    <property type="match status" value="1"/>
</dbReference>
<dbReference type="EMBL" id="QPGA01000022">
    <property type="protein sequence ID" value="RDE50282.1"/>
    <property type="molecule type" value="Genomic_DNA"/>
</dbReference>
<keyword evidence="3 4" id="KW-0408">Iron</keyword>
<evidence type="ECO:0000256" key="3">
    <source>
        <dbReference type="ARBA" id="ARBA00023004"/>
    </source>
</evidence>
<evidence type="ECO:0000313" key="7">
    <source>
        <dbReference type="Proteomes" id="UP000253831"/>
    </source>
</evidence>
<dbReference type="InterPro" id="IPR009056">
    <property type="entry name" value="Cyt_c-like_dom"/>
</dbReference>
<evidence type="ECO:0000259" key="5">
    <source>
        <dbReference type="PROSITE" id="PS51007"/>
    </source>
</evidence>
<organism evidence="6 7">
    <name type="scientific">Candidatus Accumulibacter meliphilus</name>
    <dbReference type="NCBI Taxonomy" id="2211374"/>
    <lineage>
        <taxon>Bacteria</taxon>
        <taxon>Pseudomonadati</taxon>
        <taxon>Pseudomonadota</taxon>
        <taxon>Betaproteobacteria</taxon>
        <taxon>Candidatus Accumulibacter</taxon>
    </lineage>
</organism>
<dbReference type="Proteomes" id="UP000253831">
    <property type="component" value="Unassembled WGS sequence"/>
</dbReference>
<evidence type="ECO:0000256" key="2">
    <source>
        <dbReference type="ARBA" id="ARBA00022723"/>
    </source>
</evidence>
<evidence type="ECO:0000256" key="4">
    <source>
        <dbReference type="PROSITE-ProRule" id="PRU00433"/>
    </source>
</evidence>
<proteinExistence type="predicted"/>
<accession>A0A369XNB3</accession>
<dbReference type="InterPro" id="IPR036909">
    <property type="entry name" value="Cyt_c-like_dom_sf"/>
</dbReference>
<evidence type="ECO:0000313" key="6">
    <source>
        <dbReference type="EMBL" id="RDE50282.1"/>
    </source>
</evidence>
<name>A0A369XNB3_9PROT</name>
<dbReference type="AlphaFoldDB" id="A0A369XNB3"/>
<dbReference type="Gene3D" id="1.10.760.10">
    <property type="entry name" value="Cytochrome c-like domain"/>
    <property type="match status" value="1"/>
</dbReference>
<dbReference type="RefSeq" id="WP_332354462.1">
    <property type="nucleotide sequence ID" value="NZ_JAZKTZ010000004.1"/>
</dbReference>
<evidence type="ECO:0000256" key="1">
    <source>
        <dbReference type="ARBA" id="ARBA00022617"/>
    </source>
</evidence>
<feature type="domain" description="Cytochrome c" evidence="5">
    <location>
        <begin position="4"/>
        <end position="116"/>
    </location>
</feature>
<dbReference type="PROSITE" id="PS51007">
    <property type="entry name" value="CYTC"/>
    <property type="match status" value="1"/>
</dbReference>
<keyword evidence="2 4" id="KW-0479">Metal-binding</keyword>
<dbReference type="GO" id="GO:0009055">
    <property type="term" value="F:electron transfer activity"/>
    <property type="evidence" value="ECO:0007669"/>
    <property type="project" value="InterPro"/>
</dbReference>
<keyword evidence="1 4" id="KW-0349">Heme</keyword>
<dbReference type="GO" id="GO:0046872">
    <property type="term" value="F:metal ion binding"/>
    <property type="evidence" value="ECO:0007669"/>
    <property type="project" value="UniProtKB-KW"/>
</dbReference>
<dbReference type="GO" id="GO:0020037">
    <property type="term" value="F:heme binding"/>
    <property type="evidence" value="ECO:0007669"/>
    <property type="project" value="InterPro"/>
</dbReference>
<reference evidence="6 7" key="1">
    <citation type="submission" date="2018-05" db="EMBL/GenBank/DDBJ databases">
        <title>Integrated omic analyses show evidence that a Ca. Accumulibacter phosphatis strain performs denitrification under micro-aerobic conditions.</title>
        <authorList>
            <person name="Camejo P.Y."/>
            <person name="Katherine M.D."/>
            <person name="Daniel N.R."/>
        </authorList>
    </citation>
    <scope>NUCLEOTIDE SEQUENCE [LARGE SCALE GENOMIC DNA]</scope>
    <source>
        <strain evidence="6">UW-LDO-IC</strain>
    </source>
</reference>
<sequence>MAAEPADIGKNEYESNCILCHGKDLKAGPYASLLNVTPPDLSRLSKNNGGVFPFDSVYSVIEGRKEVKAHGSSEMLIWGKDYQLKAAEHYFEMQHNANSSVRGRLLALIDYLNRMQQK</sequence>
<protein>
    <recommendedName>
        <fullName evidence="5">Cytochrome c domain-containing protein</fullName>
    </recommendedName>
</protein>
<comment type="caution">
    <text evidence="6">The sequence shown here is derived from an EMBL/GenBank/DDBJ whole genome shotgun (WGS) entry which is preliminary data.</text>
</comment>